<keyword evidence="7" id="KW-1185">Reference proteome</keyword>
<organism evidence="6 7">
    <name type="scientific">Cinchona calisaya</name>
    <dbReference type="NCBI Taxonomy" id="153742"/>
    <lineage>
        <taxon>Eukaryota</taxon>
        <taxon>Viridiplantae</taxon>
        <taxon>Streptophyta</taxon>
        <taxon>Embryophyta</taxon>
        <taxon>Tracheophyta</taxon>
        <taxon>Spermatophyta</taxon>
        <taxon>Magnoliopsida</taxon>
        <taxon>eudicotyledons</taxon>
        <taxon>Gunneridae</taxon>
        <taxon>Pentapetalae</taxon>
        <taxon>asterids</taxon>
        <taxon>lamiids</taxon>
        <taxon>Gentianales</taxon>
        <taxon>Rubiaceae</taxon>
        <taxon>Cinchonoideae</taxon>
        <taxon>Cinchoneae</taxon>
        <taxon>Cinchona</taxon>
    </lineage>
</organism>
<dbReference type="AlphaFoldDB" id="A0ABD2ZJ93"/>
<reference evidence="6 7" key="1">
    <citation type="submission" date="2024-11" db="EMBL/GenBank/DDBJ databases">
        <title>A near-complete genome assembly of Cinchona calisaya.</title>
        <authorList>
            <person name="Lian D.C."/>
            <person name="Zhao X.W."/>
            <person name="Wei L."/>
        </authorList>
    </citation>
    <scope>NUCLEOTIDE SEQUENCE [LARGE SCALE GENOMIC DNA]</scope>
    <source>
        <tissue evidence="6">Nenye</tissue>
    </source>
</reference>
<evidence type="ECO:0000313" key="6">
    <source>
        <dbReference type="EMBL" id="KAL3518192.1"/>
    </source>
</evidence>
<comment type="function">
    <text evidence="4">Metallothioneins have a high content of cysteine residues that bind various heavy metals.</text>
</comment>
<feature type="region of interest" description="Disordered" evidence="5">
    <location>
        <begin position="47"/>
        <end position="70"/>
    </location>
</feature>
<dbReference type="Proteomes" id="UP001630127">
    <property type="component" value="Unassembled WGS sequence"/>
</dbReference>
<evidence type="ECO:0000256" key="3">
    <source>
        <dbReference type="ARBA" id="ARBA00022851"/>
    </source>
</evidence>
<dbReference type="InterPro" id="IPR000347">
    <property type="entry name" value="Metalthion_15p"/>
</dbReference>
<evidence type="ECO:0000256" key="2">
    <source>
        <dbReference type="ARBA" id="ARBA00022723"/>
    </source>
</evidence>
<comment type="caution">
    <text evidence="6">The sequence shown here is derived from an EMBL/GenBank/DDBJ whole genome shotgun (WGS) entry which is preliminary data.</text>
</comment>
<proteinExistence type="inferred from homology"/>
<comment type="similarity">
    <text evidence="1 4">Belongs to the metallothionein superfamily. Type 15 family.</text>
</comment>
<accession>A0ABD2ZJ93</accession>
<evidence type="ECO:0000256" key="1">
    <source>
        <dbReference type="ARBA" id="ARBA00005802"/>
    </source>
</evidence>
<gene>
    <name evidence="6" type="ORF">ACH5RR_020781</name>
</gene>
<dbReference type="EMBL" id="JBJUIK010000009">
    <property type="protein sequence ID" value="KAL3518192.1"/>
    <property type="molecule type" value="Genomic_DNA"/>
</dbReference>
<evidence type="ECO:0000256" key="4">
    <source>
        <dbReference type="RuleBase" id="RU369052"/>
    </source>
</evidence>
<protein>
    <recommendedName>
        <fullName evidence="4">Metallothionein-like protein</fullName>
    </recommendedName>
</protein>
<dbReference type="GO" id="GO:0046872">
    <property type="term" value="F:metal ion binding"/>
    <property type="evidence" value="ECO:0007669"/>
    <property type="project" value="UniProtKB-UniRule"/>
</dbReference>
<sequence>MSSWGKICTCGAGCKRETGCRGFGREHEMEVTTSTIIISGIAPVNNDSMGTKKSFGAEDDSNSKCSSCNYDPCSC</sequence>
<evidence type="ECO:0000313" key="7">
    <source>
        <dbReference type="Proteomes" id="UP001630127"/>
    </source>
</evidence>
<evidence type="ECO:0000256" key="5">
    <source>
        <dbReference type="SAM" id="MobiDB-lite"/>
    </source>
</evidence>
<keyword evidence="2 4" id="KW-0479">Metal-binding</keyword>
<dbReference type="Pfam" id="PF01439">
    <property type="entry name" value="Metallothio_2"/>
    <property type="match status" value="1"/>
</dbReference>
<name>A0ABD2ZJ93_9GENT</name>
<keyword evidence="3 4" id="KW-0480">Metal-thiolate cluster</keyword>